<evidence type="ECO:0000256" key="1">
    <source>
        <dbReference type="SAM" id="MobiDB-lite"/>
    </source>
</evidence>
<reference evidence="3 4" key="1">
    <citation type="submission" date="2016-01" db="EMBL/GenBank/DDBJ databases">
        <title>Biosynthesis of antibiotic leucinostatins and their inhibition on Phytophthora in bio-control Purpureocillium lilacinum.</title>
        <authorList>
            <person name="Wang G."/>
            <person name="Liu Z."/>
            <person name="Lin R."/>
            <person name="Li E."/>
            <person name="Mao Z."/>
            <person name="Ling J."/>
            <person name="Yin W."/>
            <person name="Xie B."/>
        </authorList>
    </citation>
    <scope>NUCLEOTIDE SEQUENCE [LARGE SCALE GENOMIC DNA]</scope>
    <source>
        <strain evidence="3">PLBJ-1</strain>
    </source>
</reference>
<keyword evidence="2" id="KW-0472">Membrane</keyword>
<evidence type="ECO:0000313" key="4">
    <source>
        <dbReference type="Proteomes" id="UP000078240"/>
    </source>
</evidence>
<proteinExistence type="predicted"/>
<protein>
    <submittedName>
        <fullName evidence="3">Uncharacterized protein</fullName>
    </submittedName>
</protein>
<evidence type="ECO:0000256" key="2">
    <source>
        <dbReference type="SAM" id="Phobius"/>
    </source>
</evidence>
<dbReference type="AlphaFoldDB" id="A0A179HC12"/>
<gene>
    <name evidence="3" type="ORF">VFPBJ_01053</name>
</gene>
<comment type="caution">
    <text evidence="3">The sequence shown here is derived from an EMBL/GenBank/DDBJ whole genome shotgun (WGS) entry which is preliminary data.</text>
</comment>
<feature type="region of interest" description="Disordered" evidence="1">
    <location>
        <begin position="95"/>
        <end position="170"/>
    </location>
</feature>
<keyword evidence="2" id="KW-0812">Transmembrane</keyword>
<evidence type="ECO:0000313" key="3">
    <source>
        <dbReference type="EMBL" id="OAQ87013.1"/>
    </source>
</evidence>
<name>A0A179HC12_PURLI</name>
<keyword evidence="2" id="KW-1133">Transmembrane helix</keyword>
<sequence>MAGGHARSFQCGMKRRDSHVVGGGQALQGLVLAACGHGEQRLTVSPCGLLVLLLLLLVAVVQGHSRQFGRRRESTGGPRGVVFLGRASAFPRCGVSQTGATSRSLDQQAWDASPSTSEPGQGRQGRRHRGGPGGGVRLFAHPTARRGVRRDRVTSSSQDAGRRHHPKVLR</sequence>
<feature type="transmembrane region" description="Helical" evidence="2">
    <location>
        <begin position="42"/>
        <end position="61"/>
    </location>
</feature>
<dbReference type="PROSITE" id="PS51257">
    <property type="entry name" value="PROKAR_LIPOPROTEIN"/>
    <property type="match status" value="1"/>
</dbReference>
<dbReference type="EMBL" id="LSBH01000001">
    <property type="protein sequence ID" value="OAQ87013.1"/>
    <property type="molecule type" value="Genomic_DNA"/>
</dbReference>
<dbReference type="Proteomes" id="UP000078240">
    <property type="component" value="Unassembled WGS sequence"/>
</dbReference>
<feature type="compositionally biased region" description="Polar residues" evidence="1">
    <location>
        <begin position="95"/>
        <end position="107"/>
    </location>
</feature>
<accession>A0A179HC12</accession>
<organism evidence="3 4">
    <name type="scientific">Purpureocillium lilacinum</name>
    <name type="common">Paecilomyces lilacinus</name>
    <dbReference type="NCBI Taxonomy" id="33203"/>
    <lineage>
        <taxon>Eukaryota</taxon>
        <taxon>Fungi</taxon>
        <taxon>Dikarya</taxon>
        <taxon>Ascomycota</taxon>
        <taxon>Pezizomycotina</taxon>
        <taxon>Sordariomycetes</taxon>
        <taxon>Hypocreomycetidae</taxon>
        <taxon>Hypocreales</taxon>
        <taxon>Ophiocordycipitaceae</taxon>
        <taxon>Purpureocillium</taxon>
    </lineage>
</organism>